<evidence type="ECO:0000313" key="2">
    <source>
        <dbReference type="Proteomes" id="UP000321532"/>
    </source>
</evidence>
<proteinExistence type="predicted"/>
<dbReference type="RefSeq" id="WP_146897441.1">
    <property type="nucleotide sequence ID" value="NZ_BJYS01000012.1"/>
</dbReference>
<dbReference type="EMBL" id="BJYS01000012">
    <property type="protein sequence ID" value="GEO04171.1"/>
    <property type="molecule type" value="Genomic_DNA"/>
</dbReference>
<reference evidence="1 2" key="1">
    <citation type="submission" date="2019-07" db="EMBL/GenBank/DDBJ databases">
        <title>Whole genome shotgun sequence of Adhaeribacter aerolatus NBRC 106133.</title>
        <authorList>
            <person name="Hosoyama A."/>
            <person name="Uohara A."/>
            <person name="Ohji S."/>
            <person name="Ichikawa N."/>
        </authorList>
    </citation>
    <scope>NUCLEOTIDE SEQUENCE [LARGE SCALE GENOMIC DNA]</scope>
    <source>
        <strain evidence="1 2">NBRC 106133</strain>
    </source>
</reference>
<comment type="caution">
    <text evidence="1">The sequence shown here is derived from an EMBL/GenBank/DDBJ whole genome shotgun (WGS) entry which is preliminary data.</text>
</comment>
<gene>
    <name evidence="1" type="ORF">AAE02nite_18350</name>
</gene>
<protein>
    <submittedName>
        <fullName evidence="1">Uncharacterized protein</fullName>
    </submittedName>
</protein>
<dbReference type="Proteomes" id="UP000321532">
    <property type="component" value="Unassembled WGS sequence"/>
</dbReference>
<evidence type="ECO:0000313" key="1">
    <source>
        <dbReference type="EMBL" id="GEO04171.1"/>
    </source>
</evidence>
<dbReference type="AlphaFoldDB" id="A0A512AWS3"/>
<name>A0A512AWS3_9BACT</name>
<keyword evidence="2" id="KW-1185">Reference proteome</keyword>
<accession>A0A512AWS3</accession>
<organism evidence="1 2">
    <name type="scientific">Adhaeribacter aerolatus</name>
    <dbReference type="NCBI Taxonomy" id="670289"/>
    <lineage>
        <taxon>Bacteria</taxon>
        <taxon>Pseudomonadati</taxon>
        <taxon>Bacteroidota</taxon>
        <taxon>Cytophagia</taxon>
        <taxon>Cytophagales</taxon>
        <taxon>Hymenobacteraceae</taxon>
        <taxon>Adhaeribacter</taxon>
    </lineage>
</organism>
<sequence length="168" mass="18123">MADRKGVITIYESNRVPENKESLASFIKTFAKGTWKNFVDTNRSTASSAAKFAVGIPVGAKMAAYYDTLTPLQWALKGFGPLPAEFTASGAIQVFEYSSLQRALLVAKASLAKIVLVTVAYEGGVFIGSIINQSLPESAKDAIGGTIYEIVENEGWKMLFTNPFGLKN</sequence>